<dbReference type="EMBL" id="JABFTP020000136">
    <property type="protein sequence ID" value="KAL3280512.1"/>
    <property type="molecule type" value="Genomic_DNA"/>
</dbReference>
<sequence>MDYILAAIHELKTVKTHPSRSTSFHESIIEKCTDKPFCCSCHTKRDRTRTPSTTDERSFFNRVERERCQPLLSSRNDLTRHQKTEEHPVQDGEKTTADRGQNLNPLINFSGAQK</sequence>
<name>A0ABD2NQ03_9CUCU</name>
<evidence type="ECO:0000313" key="3">
    <source>
        <dbReference type="Proteomes" id="UP001516400"/>
    </source>
</evidence>
<keyword evidence="3" id="KW-1185">Reference proteome</keyword>
<proteinExistence type="predicted"/>
<feature type="compositionally biased region" description="Polar residues" evidence="1">
    <location>
        <begin position="98"/>
        <end position="114"/>
    </location>
</feature>
<gene>
    <name evidence="2" type="ORF">HHI36_024328</name>
</gene>
<protein>
    <submittedName>
        <fullName evidence="2">Uncharacterized protein</fullName>
    </submittedName>
</protein>
<organism evidence="2 3">
    <name type="scientific">Cryptolaemus montrouzieri</name>
    <dbReference type="NCBI Taxonomy" id="559131"/>
    <lineage>
        <taxon>Eukaryota</taxon>
        <taxon>Metazoa</taxon>
        <taxon>Ecdysozoa</taxon>
        <taxon>Arthropoda</taxon>
        <taxon>Hexapoda</taxon>
        <taxon>Insecta</taxon>
        <taxon>Pterygota</taxon>
        <taxon>Neoptera</taxon>
        <taxon>Endopterygota</taxon>
        <taxon>Coleoptera</taxon>
        <taxon>Polyphaga</taxon>
        <taxon>Cucujiformia</taxon>
        <taxon>Coccinelloidea</taxon>
        <taxon>Coccinellidae</taxon>
        <taxon>Scymninae</taxon>
        <taxon>Scymnini</taxon>
        <taxon>Cryptolaemus</taxon>
    </lineage>
</organism>
<dbReference type="AlphaFoldDB" id="A0ABD2NQ03"/>
<accession>A0ABD2NQ03</accession>
<feature type="region of interest" description="Disordered" evidence="1">
    <location>
        <begin position="71"/>
        <end position="114"/>
    </location>
</feature>
<evidence type="ECO:0000256" key="1">
    <source>
        <dbReference type="SAM" id="MobiDB-lite"/>
    </source>
</evidence>
<comment type="caution">
    <text evidence="2">The sequence shown here is derived from an EMBL/GenBank/DDBJ whole genome shotgun (WGS) entry which is preliminary data.</text>
</comment>
<dbReference type="Proteomes" id="UP001516400">
    <property type="component" value="Unassembled WGS sequence"/>
</dbReference>
<evidence type="ECO:0000313" key="2">
    <source>
        <dbReference type="EMBL" id="KAL3280512.1"/>
    </source>
</evidence>
<reference evidence="2 3" key="1">
    <citation type="journal article" date="2021" name="BMC Biol.">
        <title>Horizontally acquired antibacterial genes associated with adaptive radiation of ladybird beetles.</title>
        <authorList>
            <person name="Li H.S."/>
            <person name="Tang X.F."/>
            <person name="Huang Y.H."/>
            <person name="Xu Z.Y."/>
            <person name="Chen M.L."/>
            <person name="Du X.Y."/>
            <person name="Qiu B.Y."/>
            <person name="Chen P.T."/>
            <person name="Zhang W."/>
            <person name="Slipinski A."/>
            <person name="Escalona H.E."/>
            <person name="Waterhouse R.M."/>
            <person name="Zwick A."/>
            <person name="Pang H."/>
        </authorList>
    </citation>
    <scope>NUCLEOTIDE SEQUENCE [LARGE SCALE GENOMIC DNA]</scope>
    <source>
        <strain evidence="2">SYSU2018</strain>
    </source>
</reference>
<feature type="compositionally biased region" description="Basic and acidic residues" evidence="1">
    <location>
        <begin position="77"/>
        <end position="97"/>
    </location>
</feature>